<proteinExistence type="inferred from homology"/>
<evidence type="ECO:0000256" key="6">
    <source>
        <dbReference type="PROSITE-ProRule" id="PRU00284"/>
    </source>
</evidence>
<dbReference type="PROSITE" id="PS50885">
    <property type="entry name" value="HAMP"/>
    <property type="match status" value="1"/>
</dbReference>
<evidence type="ECO:0000256" key="7">
    <source>
        <dbReference type="SAM" id="Coils"/>
    </source>
</evidence>
<dbReference type="AlphaFoldDB" id="A0A161Q9V2"/>
<evidence type="ECO:0000256" key="9">
    <source>
        <dbReference type="SAM" id="Phobius"/>
    </source>
</evidence>
<keyword evidence="9" id="KW-1133">Transmembrane helix</keyword>
<dbReference type="InterPro" id="IPR003660">
    <property type="entry name" value="HAMP_dom"/>
</dbReference>
<sequence>MFQIKWGTRLFLLFISLFVVVMTIIGFTTYTKTKEMAYDFTKNRLEREADMMQYIAENLKFVYVSDEEYFMQQLEGNVRLQKEKLHEEGLAAEFFYLRDQQLIPFKVSENSISFNEELWNEDTTNEQGVFEKNIDGIDYTIVITNMKEINGQYGIILPTDSYLQTVNQMAILTIIITVLSMILTAVIVYFLVQSITKPVHTLRSAMKNAREGKLFRVDSVKTKIPEMQSLFKSYNEMISQMKKMIEELQGTIYELEKEGAQLKNSSSKALISSEQLLEAILMVKSGAEKTADDSEKNTVTFKEVSKQMDSVLFEMDKAHHSSESMTESGEKGQQHLQKLSAGIHQFNDNFKHLSQIIKSVAEDSNALTQLIDLVNNLAEQTKILALNASIEAARAGEHGKGFAVVAQEVKRLAEQSGHATNKMNETITNIKESSSYSVQSFQSRFGELKEQLSITDSTMNVIQQLIVETNRVHQSIRATQNSTSEVKKTLENFAHATEQLTSISQETLASAEEIMTISEEQVRETKQTNQIGNHLEKLSQSLYSKIEAFRIK</sequence>
<dbReference type="InterPro" id="IPR004089">
    <property type="entry name" value="MCPsignal_dom"/>
</dbReference>
<feature type="region of interest" description="Disordered" evidence="8">
    <location>
        <begin position="317"/>
        <end position="336"/>
    </location>
</feature>
<evidence type="ECO:0000313" key="12">
    <source>
        <dbReference type="EMBL" id="KYG34169.1"/>
    </source>
</evidence>
<reference evidence="12" key="1">
    <citation type="submission" date="2016-02" db="EMBL/GenBank/DDBJ databases">
        <title>Genome sequence of Bacillus trypoxylicola KCTC 13244(T).</title>
        <authorList>
            <person name="Jeong H."/>
            <person name="Park S.-H."/>
            <person name="Choi S.-K."/>
        </authorList>
    </citation>
    <scope>NUCLEOTIDE SEQUENCE [LARGE SCALE GENOMIC DNA]</scope>
    <source>
        <strain evidence="12">KCTC 13244</strain>
    </source>
</reference>
<dbReference type="SMART" id="SM00283">
    <property type="entry name" value="MA"/>
    <property type="match status" value="1"/>
</dbReference>
<comment type="similarity">
    <text evidence="5">Belongs to the methyl-accepting chemotaxis (MCP) protein family.</text>
</comment>
<evidence type="ECO:0008006" key="14">
    <source>
        <dbReference type="Google" id="ProtNLM"/>
    </source>
</evidence>
<evidence type="ECO:0000256" key="2">
    <source>
        <dbReference type="ARBA" id="ARBA00022475"/>
    </source>
</evidence>
<feature type="coiled-coil region" evidence="7">
    <location>
        <begin position="231"/>
        <end position="265"/>
    </location>
</feature>
<dbReference type="STRING" id="519424.AZF04_14960"/>
<dbReference type="Gene3D" id="6.10.340.10">
    <property type="match status" value="1"/>
</dbReference>
<evidence type="ECO:0000256" key="5">
    <source>
        <dbReference type="ARBA" id="ARBA00029447"/>
    </source>
</evidence>
<keyword evidence="3 9" id="KW-0472">Membrane</keyword>
<dbReference type="PANTHER" id="PTHR32089:SF112">
    <property type="entry name" value="LYSOZYME-LIKE PROTEIN-RELATED"/>
    <property type="match status" value="1"/>
</dbReference>
<keyword evidence="2" id="KW-1003">Cell membrane</keyword>
<comment type="subcellular location">
    <subcellularLocation>
        <location evidence="1">Cell membrane</location>
    </subcellularLocation>
</comment>
<dbReference type="Proteomes" id="UP000075806">
    <property type="component" value="Unassembled WGS sequence"/>
</dbReference>
<evidence type="ECO:0000256" key="3">
    <source>
        <dbReference type="ARBA" id="ARBA00023136"/>
    </source>
</evidence>
<feature type="domain" description="HAMP" evidence="11">
    <location>
        <begin position="193"/>
        <end position="246"/>
    </location>
</feature>
<evidence type="ECO:0000313" key="13">
    <source>
        <dbReference type="Proteomes" id="UP000075806"/>
    </source>
</evidence>
<dbReference type="GO" id="GO:0007165">
    <property type="term" value="P:signal transduction"/>
    <property type="evidence" value="ECO:0007669"/>
    <property type="project" value="UniProtKB-KW"/>
</dbReference>
<evidence type="ECO:0000259" key="10">
    <source>
        <dbReference type="PROSITE" id="PS50111"/>
    </source>
</evidence>
<accession>A0A161Q9V2</accession>
<organism evidence="12 13">
    <name type="scientific">Alkalihalobacillus trypoxylicola</name>
    <dbReference type="NCBI Taxonomy" id="519424"/>
    <lineage>
        <taxon>Bacteria</taxon>
        <taxon>Bacillati</taxon>
        <taxon>Bacillota</taxon>
        <taxon>Bacilli</taxon>
        <taxon>Bacillales</taxon>
        <taxon>Bacillaceae</taxon>
        <taxon>Alkalihalobacillus</taxon>
    </lineage>
</organism>
<evidence type="ECO:0000256" key="4">
    <source>
        <dbReference type="ARBA" id="ARBA00023224"/>
    </source>
</evidence>
<keyword evidence="9" id="KW-0812">Transmembrane</keyword>
<evidence type="ECO:0000256" key="1">
    <source>
        <dbReference type="ARBA" id="ARBA00004236"/>
    </source>
</evidence>
<dbReference type="EMBL" id="LTAO01000003">
    <property type="protein sequence ID" value="KYG34169.1"/>
    <property type="molecule type" value="Genomic_DNA"/>
</dbReference>
<dbReference type="SUPFAM" id="SSF58104">
    <property type="entry name" value="Methyl-accepting chemotaxis protein (MCP) signaling domain"/>
    <property type="match status" value="1"/>
</dbReference>
<dbReference type="Gene3D" id="1.10.287.950">
    <property type="entry name" value="Methyl-accepting chemotaxis protein"/>
    <property type="match status" value="1"/>
</dbReference>
<name>A0A161Q9V2_9BACI</name>
<keyword evidence="4 6" id="KW-0807">Transducer</keyword>
<protein>
    <recommendedName>
        <fullName evidence="14">Chemotaxis protein</fullName>
    </recommendedName>
</protein>
<evidence type="ECO:0000259" key="11">
    <source>
        <dbReference type="PROSITE" id="PS50885"/>
    </source>
</evidence>
<dbReference type="PANTHER" id="PTHR32089">
    <property type="entry name" value="METHYL-ACCEPTING CHEMOTAXIS PROTEIN MCPB"/>
    <property type="match status" value="1"/>
</dbReference>
<dbReference type="Pfam" id="PF00015">
    <property type="entry name" value="MCPsignal"/>
    <property type="match status" value="1"/>
</dbReference>
<dbReference type="PROSITE" id="PS50111">
    <property type="entry name" value="CHEMOTAXIS_TRANSDUC_2"/>
    <property type="match status" value="1"/>
</dbReference>
<feature type="transmembrane region" description="Helical" evidence="9">
    <location>
        <begin position="6"/>
        <end position="27"/>
    </location>
</feature>
<comment type="caution">
    <text evidence="12">The sequence shown here is derived from an EMBL/GenBank/DDBJ whole genome shotgun (WGS) entry which is preliminary data.</text>
</comment>
<gene>
    <name evidence="12" type="ORF">AZF04_14960</name>
</gene>
<keyword evidence="7" id="KW-0175">Coiled coil</keyword>
<feature type="compositionally biased region" description="Basic and acidic residues" evidence="8">
    <location>
        <begin position="317"/>
        <end position="333"/>
    </location>
</feature>
<evidence type="ECO:0000256" key="8">
    <source>
        <dbReference type="SAM" id="MobiDB-lite"/>
    </source>
</evidence>
<dbReference type="SMART" id="SM00304">
    <property type="entry name" value="HAMP"/>
    <property type="match status" value="1"/>
</dbReference>
<feature type="transmembrane region" description="Helical" evidence="9">
    <location>
        <begin position="170"/>
        <end position="192"/>
    </location>
</feature>
<feature type="domain" description="Methyl-accepting transducer" evidence="10">
    <location>
        <begin position="265"/>
        <end position="515"/>
    </location>
</feature>
<dbReference type="GO" id="GO:0005886">
    <property type="term" value="C:plasma membrane"/>
    <property type="evidence" value="ECO:0007669"/>
    <property type="project" value="UniProtKB-SubCell"/>
</dbReference>
<keyword evidence="13" id="KW-1185">Reference proteome</keyword>